<reference evidence="2 3" key="1">
    <citation type="submission" date="2018-03" db="EMBL/GenBank/DDBJ databases">
        <title>Lachnoclostridium SNUG30386 gen.nov., sp.nov., isolated from human faeces.</title>
        <authorList>
            <person name="Seo B."/>
            <person name="Jeon K."/>
            <person name="Ko G."/>
        </authorList>
    </citation>
    <scope>NUCLEOTIDE SEQUENCE [LARGE SCALE GENOMIC DNA]</scope>
    <source>
        <strain evidence="2 3">SNUG30386</strain>
    </source>
</reference>
<feature type="coiled-coil region" evidence="1">
    <location>
        <begin position="10"/>
        <end position="51"/>
    </location>
</feature>
<evidence type="ECO:0000313" key="2">
    <source>
        <dbReference type="EMBL" id="PST38863.1"/>
    </source>
</evidence>
<comment type="caution">
    <text evidence="2">The sequence shown here is derived from an EMBL/GenBank/DDBJ whole genome shotgun (WGS) entry which is preliminary data.</text>
</comment>
<dbReference type="AlphaFoldDB" id="A0A2T3FUC2"/>
<keyword evidence="3" id="KW-1185">Reference proteome</keyword>
<evidence type="ECO:0000256" key="1">
    <source>
        <dbReference type="SAM" id="Coils"/>
    </source>
</evidence>
<gene>
    <name evidence="2" type="ORF">C7U56_02710</name>
</gene>
<accession>A0A2T3FUC2</accession>
<evidence type="ECO:0008006" key="4">
    <source>
        <dbReference type="Google" id="ProtNLM"/>
    </source>
</evidence>
<dbReference type="RefSeq" id="WP_107000030.1">
    <property type="nucleotide sequence ID" value="NZ_JAQDZI010000001.1"/>
</dbReference>
<sequence length="78" mass="8801">MPRGPKRSALEVNKEKLASVEEKLAKLEETVKALKAEKKELAAEIRKAELSELLDAIEESNLSVNDVHEFIKQNSEQK</sequence>
<proteinExistence type="predicted"/>
<name>A0A2T3FUC2_9CLOT</name>
<evidence type="ECO:0000313" key="3">
    <source>
        <dbReference type="Proteomes" id="UP000241048"/>
    </source>
</evidence>
<dbReference type="Proteomes" id="UP000241048">
    <property type="component" value="Unassembled WGS sequence"/>
</dbReference>
<protein>
    <recommendedName>
        <fullName evidence="4">Flagellar export protein FliJ</fullName>
    </recommendedName>
</protein>
<keyword evidence="1" id="KW-0175">Coiled coil</keyword>
<dbReference type="EMBL" id="PYLO01000001">
    <property type="protein sequence ID" value="PST38863.1"/>
    <property type="molecule type" value="Genomic_DNA"/>
</dbReference>
<organism evidence="2 3">
    <name type="scientific">Clostridium fessum</name>
    <dbReference type="NCBI Taxonomy" id="2126740"/>
    <lineage>
        <taxon>Bacteria</taxon>
        <taxon>Bacillati</taxon>
        <taxon>Bacillota</taxon>
        <taxon>Clostridia</taxon>
        <taxon>Eubacteriales</taxon>
        <taxon>Clostridiaceae</taxon>
        <taxon>Clostridium</taxon>
    </lineage>
</organism>